<accession>A0A2U7UCQ9</accession>
<evidence type="ECO:0000256" key="1">
    <source>
        <dbReference type="SAM" id="MobiDB-lite"/>
    </source>
</evidence>
<organism evidence="2">
    <name type="scientific">Pandoravirus neocaledonia</name>
    <dbReference type="NCBI Taxonomy" id="2107708"/>
    <lineage>
        <taxon>Viruses</taxon>
        <taxon>Pandoravirus</taxon>
    </lineage>
</organism>
<feature type="compositionally biased region" description="Polar residues" evidence="1">
    <location>
        <begin position="36"/>
        <end position="47"/>
    </location>
</feature>
<sequence>MGGRTRRRWRFWRRALGVALCWRRDYEPCESDDGSRISQQSHDTGSRISPRCDSAPGSVIDSRDGNRDDDRLAHGNNGTCYGSIDGDDNTGGGRGDMSGREAGGVCCPSSVLERLATMDQPISVRCAKTGDIVYKVDLVEETLECMRNGRRRSRSLTFFMDRERTDDQRLTLYGLLAPGCEAWTVAFVQDDGDGCRAHVRIEPDSAFAV</sequence>
<dbReference type="EMBL" id="MG011690">
    <property type="protein sequence ID" value="AVK76226.1"/>
    <property type="molecule type" value="Genomic_DNA"/>
</dbReference>
<reference evidence="2" key="1">
    <citation type="journal article" date="2018" name="Nat. Commun.">
        <title>Diversity and evolution of the emerging Pandoraviridae family.</title>
        <authorList>
            <person name="Legendre M."/>
            <person name="Fabre E."/>
            <person name="Poirot O."/>
            <person name="Jeudy S."/>
            <person name="Lartigue A."/>
            <person name="Alempic J.M."/>
            <person name="Beucher L."/>
            <person name="Philippe N."/>
            <person name="Bertaux L."/>
            <person name="Christo-Foroux E."/>
            <person name="Labadie K."/>
            <person name="Coute Y."/>
            <person name="Abergel C."/>
            <person name="Claverie J.M."/>
        </authorList>
    </citation>
    <scope>NUCLEOTIDE SEQUENCE [LARGE SCALE GENOMIC DNA]</scope>
    <source>
        <strain evidence="2">Neocaledonia</strain>
    </source>
</reference>
<dbReference type="RefSeq" id="YP_009482229.1">
    <property type="nucleotide sequence ID" value="NC_037666.1"/>
</dbReference>
<dbReference type="Proteomes" id="UP000249287">
    <property type="component" value="Segment"/>
</dbReference>
<proteinExistence type="predicted"/>
<feature type="compositionally biased region" description="Basic and acidic residues" evidence="1">
    <location>
        <begin position="61"/>
        <end position="73"/>
    </location>
</feature>
<evidence type="ECO:0000313" key="2">
    <source>
        <dbReference type="EMBL" id="AVK76226.1"/>
    </source>
</evidence>
<gene>
    <name evidence="2" type="ORF">pneo_cds_619</name>
</gene>
<dbReference type="KEGG" id="vg:36842231"/>
<dbReference type="GeneID" id="36842231"/>
<feature type="region of interest" description="Disordered" evidence="1">
    <location>
        <begin position="29"/>
        <end position="74"/>
    </location>
</feature>
<name>A0A2U7UCQ9_9VIRU</name>
<protein>
    <submittedName>
        <fullName evidence="2">Uncharacterized protein</fullName>
    </submittedName>
</protein>